<dbReference type="Proteomes" id="UP000006038">
    <property type="component" value="Chromosome 9"/>
</dbReference>
<feature type="domain" description="Neprosin PEP catalytic" evidence="1">
    <location>
        <begin position="64"/>
        <end position="319"/>
    </location>
</feature>
<dbReference type="AlphaFoldDB" id="J3MYE7"/>
<dbReference type="PANTHER" id="PTHR31589:SF104">
    <property type="entry name" value="OS07G0422700 PROTEIN"/>
    <property type="match status" value="1"/>
</dbReference>
<evidence type="ECO:0000313" key="2">
    <source>
        <dbReference type="EnsemblPlants" id="OB09G20260.1"/>
    </source>
</evidence>
<dbReference type="PROSITE" id="PS52045">
    <property type="entry name" value="NEPROSIN_PEP_CD"/>
    <property type="match status" value="1"/>
</dbReference>
<evidence type="ECO:0000259" key="1">
    <source>
        <dbReference type="PROSITE" id="PS52045"/>
    </source>
</evidence>
<dbReference type="Pfam" id="PF03080">
    <property type="entry name" value="Neprosin"/>
    <property type="match status" value="1"/>
</dbReference>
<name>J3MYE7_ORYBR</name>
<dbReference type="Gramene" id="OB09G20260.1">
    <property type="protein sequence ID" value="OB09G20260.1"/>
    <property type="gene ID" value="OB09G20260"/>
</dbReference>
<accession>J3MYE7</accession>
<dbReference type="STRING" id="4533.J3MYE7"/>
<dbReference type="InterPro" id="IPR004314">
    <property type="entry name" value="Neprosin"/>
</dbReference>
<keyword evidence="3" id="KW-1185">Reference proteome</keyword>
<reference evidence="2" key="2">
    <citation type="submission" date="2013-04" db="UniProtKB">
        <authorList>
            <consortium name="EnsemblPlants"/>
        </authorList>
    </citation>
    <scope>IDENTIFICATION</scope>
</reference>
<proteinExistence type="predicted"/>
<dbReference type="EnsemblPlants" id="OB09G20260.1">
    <property type="protein sequence ID" value="OB09G20260.1"/>
    <property type="gene ID" value="OB09G20260"/>
</dbReference>
<protein>
    <recommendedName>
        <fullName evidence="1">Neprosin PEP catalytic domain-containing protein</fullName>
    </recommendedName>
</protein>
<dbReference type="OMA" id="TYNMIEA"/>
<dbReference type="HOGENOM" id="CLU_030538_3_1_1"/>
<dbReference type="InterPro" id="IPR053168">
    <property type="entry name" value="Glutamic_endopeptidase"/>
</dbReference>
<sequence>MEGMNNGLPCGGAAVCKNFLPTHMNVAHIAIYGNEQVNNHSTIFVEQFARAHYSIERHANLSSEINENMIGHSAMCRTQEGRFYGLRAKIGVWGSENIGHSQVSGACIAAFSQQAEGVNTFEVGFHVFPELYNNSDVHFYTFWTRDAYSKTGCYNLRCPGFVPASGAALYPGQAVAPTSSYNGEDRYIIISLHTDPDTGDWVVYRDDLDTPSFLGHFPRDLCPDMTGSASRVAWSGFVSYPKNGRGPPMGSGHFAEEGDRRAAYFKNMKLFDSKGHAQDPVPSSLECMADRLECYDRSLVYLAVKDGYLFYYGGPAGCVG</sequence>
<dbReference type="Gene3D" id="3.90.1320.10">
    <property type="entry name" value="Outer-capsid protein sigma 3, large lobe"/>
    <property type="match status" value="1"/>
</dbReference>
<organism evidence="2">
    <name type="scientific">Oryza brachyantha</name>
    <name type="common">malo sina</name>
    <dbReference type="NCBI Taxonomy" id="4533"/>
    <lineage>
        <taxon>Eukaryota</taxon>
        <taxon>Viridiplantae</taxon>
        <taxon>Streptophyta</taxon>
        <taxon>Embryophyta</taxon>
        <taxon>Tracheophyta</taxon>
        <taxon>Spermatophyta</taxon>
        <taxon>Magnoliopsida</taxon>
        <taxon>Liliopsida</taxon>
        <taxon>Poales</taxon>
        <taxon>Poaceae</taxon>
        <taxon>BOP clade</taxon>
        <taxon>Oryzoideae</taxon>
        <taxon>Oryzeae</taxon>
        <taxon>Oryzinae</taxon>
        <taxon>Oryza</taxon>
    </lineage>
</organism>
<dbReference type="PANTHER" id="PTHR31589">
    <property type="entry name" value="PROTEIN, PUTATIVE (DUF239)-RELATED-RELATED"/>
    <property type="match status" value="1"/>
</dbReference>
<dbReference type="eggNOG" id="ENOG502QRGN">
    <property type="taxonomic scope" value="Eukaryota"/>
</dbReference>
<evidence type="ECO:0000313" key="3">
    <source>
        <dbReference type="Proteomes" id="UP000006038"/>
    </source>
</evidence>
<reference evidence="2" key="1">
    <citation type="journal article" date="2013" name="Nat. Commun.">
        <title>Whole-genome sequencing of Oryza brachyantha reveals mechanisms underlying Oryza genome evolution.</title>
        <authorList>
            <person name="Chen J."/>
            <person name="Huang Q."/>
            <person name="Gao D."/>
            <person name="Wang J."/>
            <person name="Lang Y."/>
            <person name="Liu T."/>
            <person name="Li B."/>
            <person name="Bai Z."/>
            <person name="Luis Goicoechea J."/>
            <person name="Liang C."/>
            <person name="Chen C."/>
            <person name="Zhang W."/>
            <person name="Sun S."/>
            <person name="Liao Y."/>
            <person name="Zhang X."/>
            <person name="Yang L."/>
            <person name="Song C."/>
            <person name="Wang M."/>
            <person name="Shi J."/>
            <person name="Liu G."/>
            <person name="Liu J."/>
            <person name="Zhou H."/>
            <person name="Zhou W."/>
            <person name="Yu Q."/>
            <person name="An N."/>
            <person name="Chen Y."/>
            <person name="Cai Q."/>
            <person name="Wang B."/>
            <person name="Liu B."/>
            <person name="Min J."/>
            <person name="Huang Y."/>
            <person name="Wu H."/>
            <person name="Li Z."/>
            <person name="Zhang Y."/>
            <person name="Yin Y."/>
            <person name="Song W."/>
            <person name="Jiang J."/>
            <person name="Jackson S.A."/>
            <person name="Wing R.A."/>
            <person name="Wang J."/>
            <person name="Chen M."/>
        </authorList>
    </citation>
    <scope>NUCLEOTIDE SEQUENCE [LARGE SCALE GENOMIC DNA]</scope>
    <source>
        <strain evidence="2">cv. IRGC 101232</strain>
    </source>
</reference>